<keyword evidence="1" id="KW-0812">Transmembrane</keyword>
<dbReference type="InterPro" id="IPR004158">
    <property type="entry name" value="DUF247_pln"/>
</dbReference>
<gene>
    <name evidence="2" type="ORF">M6B38_170965</name>
</gene>
<sequence length="547" mass="61670">MTCKATCCPTLWLNDCGCGGIIAVVQLLSRAAEHLHPSSVFLDLRRKGEKERMADIVSGSSTVTIDVEKLEMSMNRSLQTLGKKPKKKELCTIYRVFHSVRKEHEKYYDPQIVAIGPLHHNDDALKPMEPLKWRYLRLLLRRSPEKNKLQNYISRVNKVRTEARSYYSEPVEPDDSTFVEMMVLDGCFLLEFLVNAYTGDNERHLSDVRWNLPLLRSDLLLLENQIPFPVLELLFDSSDIPILAGLRGDGSSVTLTNLVVSYVTRNKLETLPEVSEGLGSVHHHLLHVLHASIRPTGGRDPPGGGRRCCGHAAISTSIKRMESIAAAPLLWLLSCFLNCQMPLNCCGSCGSCSEETPSRAPRWIPTATHLQDSGVKFRRKKDAASFLDVRFDKEAGVMEIPMLPIQEATISQFRNLIAFEQCCPASGSYFTSHATLMNSLIDTAADVAVLKGKHIVESKLGQDQEVAELFNNLCRGAYLDYEEHHHRELFRDVVAYSNIERHKWRAGLMHDYFANPWAIISLFAAVLLLCLTMTQTFYAVFAYHRPP</sequence>
<feature type="transmembrane region" description="Helical" evidence="1">
    <location>
        <begin position="517"/>
        <end position="541"/>
    </location>
</feature>
<evidence type="ECO:0000313" key="2">
    <source>
        <dbReference type="EMBL" id="KAJ6807690.1"/>
    </source>
</evidence>
<organism evidence="2 3">
    <name type="scientific">Iris pallida</name>
    <name type="common">Sweet iris</name>
    <dbReference type="NCBI Taxonomy" id="29817"/>
    <lineage>
        <taxon>Eukaryota</taxon>
        <taxon>Viridiplantae</taxon>
        <taxon>Streptophyta</taxon>
        <taxon>Embryophyta</taxon>
        <taxon>Tracheophyta</taxon>
        <taxon>Spermatophyta</taxon>
        <taxon>Magnoliopsida</taxon>
        <taxon>Liliopsida</taxon>
        <taxon>Asparagales</taxon>
        <taxon>Iridaceae</taxon>
        <taxon>Iridoideae</taxon>
        <taxon>Irideae</taxon>
        <taxon>Iris</taxon>
    </lineage>
</organism>
<dbReference type="Pfam" id="PF03140">
    <property type="entry name" value="DUF247"/>
    <property type="match status" value="1"/>
</dbReference>
<protein>
    <submittedName>
        <fullName evidence="2">UPF0481 protein-like</fullName>
    </submittedName>
</protein>
<evidence type="ECO:0000313" key="3">
    <source>
        <dbReference type="Proteomes" id="UP001140949"/>
    </source>
</evidence>
<reference evidence="2" key="2">
    <citation type="submission" date="2023-04" db="EMBL/GenBank/DDBJ databases">
        <authorList>
            <person name="Bruccoleri R.E."/>
            <person name="Oakeley E.J."/>
            <person name="Faust A.-M."/>
            <person name="Dessus-Babus S."/>
            <person name="Altorfer M."/>
            <person name="Burckhardt D."/>
            <person name="Oertli M."/>
            <person name="Naumann U."/>
            <person name="Petersen F."/>
            <person name="Wong J."/>
        </authorList>
    </citation>
    <scope>NUCLEOTIDE SEQUENCE</scope>
    <source>
        <strain evidence="2">GSM-AAB239-AS_SAM_17_03QT</strain>
        <tissue evidence="2">Leaf</tissue>
    </source>
</reference>
<dbReference type="PANTHER" id="PTHR31170:SF25">
    <property type="entry name" value="BNAA09G04570D PROTEIN"/>
    <property type="match status" value="1"/>
</dbReference>
<keyword evidence="1" id="KW-0472">Membrane</keyword>
<dbReference type="Proteomes" id="UP001140949">
    <property type="component" value="Unassembled WGS sequence"/>
</dbReference>
<name>A0AAX6EUC9_IRIPA</name>
<reference evidence="2" key="1">
    <citation type="journal article" date="2023" name="GigaByte">
        <title>Genome assembly of the bearded iris, Iris pallida Lam.</title>
        <authorList>
            <person name="Bruccoleri R.E."/>
            <person name="Oakeley E.J."/>
            <person name="Faust A.M.E."/>
            <person name="Altorfer M."/>
            <person name="Dessus-Babus S."/>
            <person name="Burckhardt D."/>
            <person name="Oertli M."/>
            <person name="Naumann U."/>
            <person name="Petersen F."/>
            <person name="Wong J."/>
        </authorList>
    </citation>
    <scope>NUCLEOTIDE SEQUENCE</scope>
    <source>
        <strain evidence="2">GSM-AAB239-AS_SAM_17_03QT</strain>
    </source>
</reference>
<accession>A0AAX6EUC9</accession>
<keyword evidence="3" id="KW-1185">Reference proteome</keyword>
<dbReference type="AlphaFoldDB" id="A0AAX6EUC9"/>
<dbReference type="PANTHER" id="PTHR31170">
    <property type="entry name" value="BNAC04G53230D PROTEIN"/>
    <property type="match status" value="1"/>
</dbReference>
<keyword evidence="1" id="KW-1133">Transmembrane helix</keyword>
<evidence type="ECO:0000256" key="1">
    <source>
        <dbReference type="SAM" id="Phobius"/>
    </source>
</evidence>
<proteinExistence type="predicted"/>
<comment type="caution">
    <text evidence="2">The sequence shown here is derived from an EMBL/GenBank/DDBJ whole genome shotgun (WGS) entry which is preliminary data.</text>
</comment>
<dbReference type="EMBL" id="JANAVB010033817">
    <property type="protein sequence ID" value="KAJ6807690.1"/>
    <property type="molecule type" value="Genomic_DNA"/>
</dbReference>